<reference evidence="2 3" key="1">
    <citation type="journal article" date="2017" name="Nat. Commun.">
        <title>Genome assembly with in vitro proximity ligation data and whole-genome triplication in lettuce.</title>
        <authorList>
            <person name="Reyes-Chin-Wo S."/>
            <person name="Wang Z."/>
            <person name="Yang X."/>
            <person name="Kozik A."/>
            <person name="Arikit S."/>
            <person name="Song C."/>
            <person name="Xia L."/>
            <person name="Froenicke L."/>
            <person name="Lavelle D.O."/>
            <person name="Truco M.J."/>
            <person name="Xia R."/>
            <person name="Zhu S."/>
            <person name="Xu C."/>
            <person name="Xu H."/>
            <person name="Xu X."/>
            <person name="Cox K."/>
            <person name="Korf I."/>
            <person name="Meyers B.C."/>
            <person name="Michelmore R.W."/>
        </authorList>
    </citation>
    <scope>NUCLEOTIDE SEQUENCE [LARGE SCALE GENOMIC DNA]</scope>
    <source>
        <strain evidence="3">cv. Salinas</strain>
        <tissue evidence="2">Seedlings</tissue>
    </source>
</reference>
<keyword evidence="3" id="KW-1185">Reference proteome</keyword>
<proteinExistence type="predicted"/>
<evidence type="ECO:0000313" key="2">
    <source>
        <dbReference type="EMBL" id="KAJ0203323.1"/>
    </source>
</evidence>
<feature type="transmembrane region" description="Helical" evidence="1">
    <location>
        <begin position="129"/>
        <end position="147"/>
    </location>
</feature>
<dbReference type="Proteomes" id="UP000235145">
    <property type="component" value="Unassembled WGS sequence"/>
</dbReference>
<gene>
    <name evidence="2" type="ORF">LSAT_V11C500294020</name>
</gene>
<comment type="caution">
    <text evidence="2">The sequence shown here is derived from an EMBL/GenBank/DDBJ whole genome shotgun (WGS) entry which is preliminary data.</text>
</comment>
<dbReference type="InterPro" id="IPR014347">
    <property type="entry name" value="Tautomerase/MIF_sf"/>
</dbReference>
<evidence type="ECO:0000256" key="1">
    <source>
        <dbReference type="SAM" id="Phobius"/>
    </source>
</evidence>
<keyword evidence="1" id="KW-0472">Membrane</keyword>
<dbReference type="EMBL" id="NBSK02000005">
    <property type="protein sequence ID" value="KAJ0203323.1"/>
    <property type="molecule type" value="Genomic_DNA"/>
</dbReference>
<evidence type="ECO:0000313" key="3">
    <source>
        <dbReference type="Proteomes" id="UP000235145"/>
    </source>
</evidence>
<keyword evidence="1" id="KW-1133">Transmembrane helix</keyword>
<dbReference type="Gene3D" id="3.30.429.10">
    <property type="entry name" value="Macrophage Migration Inhibitory Factor"/>
    <property type="match status" value="1"/>
</dbReference>
<name>A0A9R1VBZ4_LACSA</name>
<keyword evidence="1" id="KW-0812">Transmembrane</keyword>
<accession>A0A9R1VBZ4</accession>
<organism evidence="2 3">
    <name type="scientific">Lactuca sativa</name>
    <name type="common">Garden lettuce</name>
    <dbReference type="NCBI Taxonomy" id="4236"/>
    <lineage>
        <taxon>Eukaryota</taxon>
        <taxon>Viridiplantae</taxon>
        <taxon>Streptophyta</taxon>
        <taxon>Embryophyta</taxon>
        <taxon>Tracheophyta</taxon>
        <taxon>Spermatophyta</taxon>
        <taxon>Magnoliopsida</taxon>
        <taxon>eudicotyledons</taxon>
        <taxon>Gunneridae</taxon>
        <taxon>Pentapetalae</taxon>
        <taxon>asterids</taxon>
        <taxon>campanulids</taxon>
        <taxon>Asterales</taxon>
        <taxon>Asteraceae</taxon>
        <taxon>Cichorioideae</taxon>
        <taxon>Cichorieae</taxon>
        <taxon>Lactucinae</taxon>
        <taxon>Lactuca</taxon>
    </lineage>
</organism>
<dbReference type="AlphaFoldDB" id="A0A9R1VBZ4"/>
<protein>
    <submittedName>
        <fullName evidence="2">Uncharacterized protein</fullName>
    </submittedName>
</protein>
<sequence length="149" mass="16822">MERIVEFLLTSRIEEGLGVKDTIEALSINGGRHHLTTIINLAPPSHQPRTLVVGWTSNQEFSDGLVVLKSEYVASNQQRMSIANLNPNVNKKLSAAVAEILSSKLSVPKSHLFLKFFDSQVTYRTLTSVFFLCHYVYVLILIVFFCFDF</sequence>